<keyword evidence="2" id="KW-0052">Apoplast</keyword>
<sequence>MGMGGWKSEMIVVKLFVVAFLAGLCSSALVKEEPLVLKYHNGPLLTASPRVDIHVIWYGKFSPVQRSVVGDFLQSLGGVLRGGAGQPSVAAWWNMTEGYKGAASNRGTVASKTRLGKQKLDEAYSLGKLLKRSDIATLVQGAVSSGALPVNPGAVYLVLTSADVGVERFCMSSCGFHGKLSKGKRLLPYAWVGNSESQCPGQCAWPFHQPLYGPQTPPLIPPNGDVGVDGMVINIATVLAGTVTNPFNSGYFQGDAAAPLEAVSACPGIYGKGAYPGFPGSLLVDKMTGASYNGHGVNGRKFLVPAMWDPATRSCKTLV</sequence>
<evidence type="ECO:0000256" key="2">
    <source>
        <dbReference type="ARBA" id="ARBA00022523"/>
    </source>
</evidence>
<evidence type="ECO:0000256" key="1">
    <source>
        <dbReference type="ARBA" id="ARBA00004271"/>
    </source>
</evidence>
<dbReference type="GO" id="GO:0048046">
    <property type="term" value="C:apoplast"/>
    <property type="evidence" value="ECO:0007669"/>
    <property type="project" value="UniProtKB-SubCell"/>
</dbReference>
<organism evidence="7">
    <name type="scientific">Wollemia nobilis</name>
    <dbReference type="NCBI Taxonomy" id="56998"/>
    <lineage>
        <taxon>Eukaryota</taxon>
        <taxon>Viridiplantae</taxon>
        <taxon>Streptophyta</taxon>
        <taxon>Embryophyta</taxon>
        <taxon>Tracheophyta</taxon>
        <taxon>Spermatophyta</taxon>
        <taxon>Pinopsida</taxon>
        <taxon>Pinidae</taxon>
        <taxon>Conifers II</taxon>
        <taxon>Araucariales</taxon>
        <taxon>Araucariaceae</taxon>
        <taxon>Wollemia</taxon>
    </lineage>
</organism>
<keyword evidence="4 6" id="KW-0732">Signal</keyword>
<reference evidence="7" key="1">
    <citation type="submission" date="2015-02" db="EMBL/GenBank/DDBJ databases">
        <title>A transcriptome of Wollemia nobilis - a relic of Gondwana.</title>
        <authorList>
            <person name="Chia J.Y."/>
            <person name="Leong Y.S."/>
            <person name="Abdul Karim S."/>
            <person name="Wan Azmi N."/>
            <person name="Hercus R."/>
            <person name="Croft L."/>
        </authorList>
    </citation>
    <scope>NUCLEOTIDE SEQUENCE</scope>
    <source>
        <strain evidence="7">MaeBrown</strain>
        <tissue evidence="7">Leaf</tissue>
    </source>
</reference>
<evidence type="ECO:0000256" key="6">
    <source>
        <dbReference type="SAM" id="SignalP"/>
    </source>
</evidence>
<proteinExistence type="inferred from homology"/>
<accession>A0A0C9RZ96</accession>
<dbReference type="Pfam" id="PF04674">
    <property type="entry name" value="Phi_1"/>
    <property type="match status" value="1"/>
</dbReference>
<evidence type="ECO:0000256" key="3">
    <source>
        <dbReference type="ARBA" id="ARBA00022525"/>
    </source>
</evidence>
<feature type="signal peptide" evidence="6">
    <location>
        <begin position="1"/>
        <end position="27"/>
    </location>
</feature>
<dbReference type="AlphaFoldDB" id="A0A0C9RZ96"/>
<evidence type="ECO:0000313" key="7">
    <source>
        <dbReference type="EMBL" id="JAG89504.1"/>
    </source>
</evidence>
<dbReference type="PANTHER" id="PTHR31279:SF3">
    <property type="entry name" value="PROTEIN EXORDIUM-LIKE 2"/>
    <property type="match status" value="1"/>
</dbReference>
<feature type="chain" id="PRO_5002203089" evidence="6">
    <location>
        <begin position="28"/>
        <end position="319"/>
    </location>
</feature>
<name>A0A0C9RZ96_9CONI</name>
<keyword evidence="3" id="KW-0964">Secreted</keyword>
<protein>
    <submittedName>
        <fullName evidence="7">TSA: Wollemia nobilis Ref_Wollemi_Transcript_964_1338 transcribed RNA sequence</fullName>
    </submittedName>
</protein>
<evidence type="ECO:0000256" key="4">
    <source>
        <dbReference type="ARBA" id="ARBA00022729"/>
    </source>
</evidence>
<dbReference type="PANTHER" id="PTHR31279">
    <property type="entry name" value="PROTEIN EXORDIUM-LIKE 5"/>
    <property type="match status" value="1"/>
</dbReference>
<comment type="similarity">
    <text evidence="5">Belongs to the EXORDIUM family.</text>
</comment>
<evidence type="ECO:0000256" key="5">
    <source>
        <dbReference type="ARBA" id="ARBA00023591"/>
    </source>
</evidence>
<dbReference type="EMBL" id="GCHU01000955">
    <property type="protein sequence ID" value="JAG89504.1"/>
    <property type="molecule type" value="Transcribed_RNA"/>
</dbReference>
<comment type="subcellular location">
    <subcellularLocation>
        <location evidence="1">Secreted</location>
        <location evidence="1">Extracellular space</location>
        <location evidence="1">Apoplast</location>
    </subcellularLocation>
</comment>
<dbReference type="InterPro" id="IPR006766">
    <property type="entry name" value="EXORDIUM-like"/>
</dbReference>